<dbReference type="PANTHER" id="PTHR11567">
    <property type="entry name" value="ACID PHOSPHATASE-RELATED"/>
    <property type="match status" value="1"/>
</dbReference>
<sequence>MRDRVGAPAACGTRQRWILPSQLQVAGFMRALALLLLQAVFVLLHSPGGFCADFSMVAMTDNAPVNTSLYRPLQPPLDVAKYPVAPPELTLEQVHVYIRHGERTPVGVRLADAPANIPRNWQLCNRAREYVASVVGPGQQDEKLKSRKLLERADGTVADGTCLLGELTDVGRQSTYNYGASLRELYINKLGFLPNYLLSDAPTYFRSTNMPRTIESLQQVMHGLYPTDKCHPDVTPPLIVRNGKDENTIGNTYDCPRLEVLLVGFAQAAAAAYNHTLEPLDHKLSKYLDGNPIRVDGKPRASGILDTIRASIAHDVKVPPEFEEKPVMDLIERAVVNEWFSDKTEEVRRLGMGRLLGDLSRKMHNKATQKDKDPLKILVHSTHDTGLAALASTLDVFDDKWPAFTASITFELFKKSQTAAQPTMLQTILSPFRVRPVDEYFVRMRYQNKNMHLPLCADEGKHLAGAPEFCTLNAFMDRIKELTPVDWEAECARGGRTA</sequence>
<dbReference type="PANTHER" id="PTHR11567:SF110">
    <property type="entry name" value="2-PHOSPHOXYLOSE PHOSPHATASE 1"/>
    <property type="match status" value="1"/>
</dbReference>
<evidence type="ECO:0000313" key="3">
    <source>
        <dbReference type="EMBL" id="KIY70843.1"/>
    </source>
</evidence>
<protein>
    <submittedName>
        <fullName evidence="3">Phosphoglycerate mutase-like protein</fullName>
    </submittedName>
</protein>
<dbReference type="InterPro" id="IPR000560">
    <property type="entry name" value="His_Pase_clade-2"/>
</dbReference>
<dbReference type="InterPro" id="IPR050645">
    <property type="entry name" value="Histidine_acid_phosphatase"/>
</dbReference>
<keyword evidence="4" id="KW-1185">Reference proteome</keyword>
<dbReference type="SUPFAM" id="SSF53254">
    <property type="entry name" value="Phosphoglycerate mutase-like"/>
    <property type="match status" value="1"/>
</dbReference>
<evidence type="ECO:0000313" key="4">
    <source>
        <dbReference type="Proteomes" id="UP000054007"/>
    </source>
</evidence>
<dbReference type="Pfam" id="PF00328">
    <property type="entry name" value="His_Phos_2"/>
    <property type="match status" value="1"/>
</dbReference>
<dbReference type="InterPro" id="IPR033379">
    <property type="entry name" value="Acid_Pase_AS"/>
</dbReference>
<dbReference type="STRING" id="1314674.A0A0D7BJY4"/>
<evidence type="ECO:0000256" key="1">
    <source>
        <dbReference type="ARBA" id="ARBA00005375"/>
    </source>
</evidence>
<dbReference type="Proteomes" id="UP000054007">
    <property type="component" value="Unassembled WGS sequence"/>
</dbReference>
<name>A0A0D7BJY4_9AGAR</name>
<evidence type="ECO:0000256" key="2">
    <source>
        <dbReference type="ARBA" id="ARBA00022801"/>
    </source>
</evidence>
<dbReference type="CDD" id="cd07061">
    <property type="entry name" value="HP_HAP_like"/>
    <property type="match status" value="1"/>
</dbReference>
<dbReference type="PROSITE" id="PS00778">
    <property type="entry name" value="HIS_ACID_PHOSPHAT_2"/>
    <property type="match status" value="1"/>
</dbReference>
<reference evidence="3 4" key="1">
    <citation type="journal article" date="2015" name="Fungal Genet. Biol.">
        <title>Evolution of novel wood decay mechanisms in Agaricales revealed by the genome sequences of Fistulina hepatica and Cylindrobasidium torrendii.</title>
        <authorList>
            <person name="Floudas D."/>
            <person name="Held B.W."/>
            <person name="Riley R."/>
            <person name="Nagy L.G."/>
            <person name="Koehler G."/>
            <person name="Ransdell A.S."/>
            <person name="Younus H."/>
            <person name="Chow J."/>
            <person name="Chiniquy J."/>
            <person name="Lipzen A."/>
            <person name="Tritt A."/>
            <person name="Sun H."/>
            <person name="Haridas S."/>
            <person name="LaButti K."/>
            <person name="Ohm R.A."/>
            <person name="Kues U."/>
            <person name="Blanchette R.A."/>
            <person name="Grigoriev I.V."/>
            <person name="Minto R.E."/>
            <person name="Hibbett D.S."/>
        </authorList>
    </citation>
    <scope>NUCLEOTIDE SEQUENCE [LARGE SCALE GENOMIC DNA]</scope>
    <source>
        <strain evidence="3 4">FP15055 ss-10</strain>
    </source>
</reference>
<dbReference type="OrthoDB" id="10257284at2759"/>
<dbReference type="Gene3D" id="3.40.50.1240">
    <property type="entry name" value="Phosphoglycerate mutase-like"/>
    <property type="match status" value="1"/>
</dbReference>
<dbReference type="InterPro" id="IPR029033">
    <property type="entry name" value="His_PPase_superfam"/>
</dbReference>
<gene>
    <name evidence="3" type="ORF">CYLTODRAFT_419380</name>
</gene>
<keyword evidence="2" id="KW-0378">Hydrolase</keyword>
<comment type="similarity">
    <text evidence="1">Belongs to the histidine acid phosphatase family.</text>
</comment>
<organism evidence="3 4">
    <name type="scientific">Cylindrobasidium torrendii FP15055 ss-10</name>
    <dbReference type="NCBI Taxonomy" id="1314674"/>
    <lineage>
        <taxon>Eukaryota</taxon>
        <taxon>Fungi</taxon>
        <taxon>Dikarya</taxon>
        <taxon>Basidiomycota</taxon>
        <taxon>Agaricomycotina</taxon>
        <taxon>Agaricomycetes</taxon>
        <taxon>Agaricomycetidae</taxon>
        <taxon>Agaricales</taxon>
        <taxon>Marasmiineae</taxon>
        <taxon>Physalacriaceae</taxon>
        <taxon>Cylindrobasidium</taxon>
    </lineage>
</organism>
<dbReference type="EMBL" id="KN880462">
    <property type="protein sequence ID" value="KIY70843.1"/>
    <property type="molecule type" value="Genomic_DNA"/>
</dbReference>
<dbReference type="AlphaFoldDB" id="A0A0D7BJY4"/>
<accession>A0A0D7BJY4</accession>
<dbReference type="GO" id="GO:0016791">
    <property type="term" value="F:phosphatase activity"/>
    <property type="evidence" value="ECO:0007669"/>
    <property type="project" value="TreeGrafter"/>
</dbReference>
<proteinExistence type="inferred from homology"/>